<dbReference type="EMBL" id="BDGX01000009">
    <property type="protein sequence ID" value="GAV48153.1"/>
    <property type="molecule type" value="Genomic_DNA"/>
</dbReference>
<feature type="domain" description="BRCT" evidence="11">
    <location>
        <begin position="66"/>
        <end position="155"/>
    </location>
</feature>
<dbReference type="InterPro" id="IPR017930">
    <property type="entry name" value="Myb_dom"/>
</dbReference>
<evidence type="ECO:0000256" key="9">
    <source>
        <dbReference type="SAM" id="MobiDB-lite"/>
    </source>
</evidence>
<dbReference type="Gene3D" id="1.20.120.1480">
    <property type="match status" value="1"/>
</dbReference>
<feature type="region of interest" description="Disordered" evidence="9">
    <location>
        <begin position="33"/>
        <end position="67"/>
    </location>
</feature>
<dbReference type="CDD" id="cd11655">
    <property type="entry name" value="rap1_myb-like"/>
    <property type="match status" value="2"/>
</dbReference>
<dbReference type="Pfam" id="PF09197">
    <property type="entry name" value="Rap1-DNA-bind"/>
    <property type="match status" value="1"/>
</dbReference>
<feature type="region of interest" description="Disordered" evidence="9">
    <location>
        <begin position="495"/>
        <end position="549"/>
    </location>
</feature>
<feature type="compositionally biased region" description="Basic and acidic residues" evidence="9">
    <location>
        <begin position="224"/>
        <end position="233"/>
    </location>
</feature>
<feature type="compositionally biased region" description="Basic and acidic residues" evidence="9">
    <location>
        <begin position="171"/>
        <end position="190"/>
    </location>
</feature>
<dbReference type="PANTHER" id="PTHR16466">
    <property type="entry name" value="TELOMERE REPEAT-BINDING FACTOR 2-INTERACTING PROTEIN 1"/>
    <property type="match status" value="1"/>
</dbReference>
<dbReference type="SMART" id="SM00717">
    <property type="entry name" value="SANT"/>
    <property type="match status" value="1"/>
</dbReference>
<dbReference type="Gene3D" id="3.40.50.10190">
    <property type="entry name" value="BRCT domain"/>
    <property type="match status" value="1"/>
</dbReference>
<dbReference type="PANTHER" id="PTHR16466:SF6">
    <property type="entry name" value="TELOMERIC REPEAT-BINDING FACTOR 2-INTERACTING PROTEIN 1"/>
    <property type="match status" value="1"/>
</dbReference>
<dbReference type="InterPro" id="IPR038104">
    <property type="entry name" value="Rap1_C_sf"/>
</dbReference>
<feature type="compositionally biased region" description="Basic and acidic residues" evidence="9">
    <location>
        <begin position="52"/>
        <end position="64"/>
    </location>
</feature>
<feature type="compositionally biased region" description="Polar residues" evidence="9">
    <location>
        <begin position="256"/>
        <end position="272"/>
    </location>
</feature>
<dbReference type="Pfam" id="PF16589">
    <property type="entry name" value="BRCT_2"/>
    <property type="match status" value="1"/>
</dbReference>
<evidence type="ECO:0000256" key="5">
    <source>
        <dbReference type="ARBA" id="ARBA00023159"/>
    </source>
</evidence>
<comment type="subcellular location">
    <subcellularLocation>
        <location evidence="8">Nucleus</location>
    </subcellularLocation>
    <subcellularLocation>
        <location evidence="8">Chromosome</location>
        <location evidence="8">Telomere</location>
    </subcellularLocation>
</comment>
<dbReference type="Pfam" id="PF11626">
    <property type="entry name" value="Rap1_C"/>
    <property type="match status" value="1"/>
</dbReference>
<dbReference type="PROSITE" id="PS50090">
    <property type="entry name" value="MYB_LIKE"/>
    <property type="match status" value="1"/>
</dbReference>
<dbReference type="GO" id="GO:0070187">
    <property type="term" value="C:shelterin complex"/>
    <property type="evidence" value="ECO:0007669"/>
    <property type="project" value="TreeGrafter"/>
</dbReference>
<comment type="similarity">
    <text evidence="1 8">Belongs to the RAP1 family.</text>
</comment>
<comment type="subunit">
    <text evidence="8">Homodimer.</text>
</comment>
<evidence type="ECO:0000256" key="1">
    <source>
        <dbReference type="ARBA" id="ARBA00010467"/>
    </source>
</evidence>
<dbReference type="SUPFAM" id="SSF46689">
    <property type="entry name" value="Homeodomain-like"/>
    <property type="match status" value="2"/>
</dbReference>
<keyword evidence="5" id="KW-0010">Activator</keyword>
<keyword evidence="4" id="KW-0805">Transcription regulation</keyword>
<dbReference type="InterPro" id="IPR001357">
    <property type="entry name" value="BRCT_dom"/>
</dbReference>
<feature type="compositionally biased region" description="Polar residues" evidence="9">
    <location>
        <begin position="195"/>
        <end position="209"/>
    </location>
</feature>
<feature type="domain" description="Myb-like" evidence="10">
    <location>
        <begin position="282"/>
        <end position="338"/>
    </location>
</feature>
<dbReference type="InterPro" id="IPR015280">
    <property type="entry name" value="Rap1_DNA-bd"/>
</dbReference>
<feature type="compositionally biased region" description="Low complexity" evidence="9">
    <location>
        <begin position="527"/>
        <end position="549"/>
    </location>
</feature>
<evidence type="ECO:0000259" key="12">
    <source>
        <dbReference type="PROSITE" id="PS51294"/>
    </source>
</evidence>
<evidence type="ECO:0000313" key="13">
    <source>
        <dbReference type="EMBL" id="GAV48153.1"/>
    </source>
</evidence>
<dbReference type="Proteomes" id="UP000187013">
    <property type="component" value="Unassembled WGS sequence"/>
</dbReference>
<evidence type="ECO:0000256" key="3">
    <source>
        <dbReference type="ARBA" id="ARBA00022895"/>
    </source>
</evidence>
<dbReference type="Gene3D" id="1.10.10.60">
    <property type="entry name" value="Homeodomain-like"/>
    <property type="match status" value="2"/>
</dbReference>
<proteinExistence type="inferred from homology"/>
<dbReference type="PROSITE" id="PS50172">
    <property type="entry name" value="BRCT"/>
    <property type="match status" value="1"/>
</dbReference>
<keyword evidence="6" id="KW-0804">Transcription</keyword>
<dbReference type="GO" id="GO:0010833">
    <property type="term" value="P:telomere maintenance via telomere lengthening"/>
    <property type="evidence" value="ECO:0007669"/>
    <property type="project" value="UniProtKB-UniRule"/>
</dbReference>
<reference evidence="13 14" key="1">
    <citation type="submission" date="2016-08" db="EMBL/GenBank/DDBJ databases">
        <title>Draft genome sequence of allopolyploid Zygosaccharomyces rouxii.</title>
        <authorList>
            <person name="Watanabe J."/>
            <person name="Uehara K."/>
            <person name="Mogi Y."/>
            <person name="Tsukioka Y."/>
        </authorList>
    </citation>
    <scope>NUCLEOTIDE SEQUENCE [LARGE SCALE GENOMIC DNA]</scope>
    <source>
        <strain evidence="13 14">NBRC 110957</strain>
    </source>
</reference>
<comment type="caution">
    <text evidence="13">The sequence shown here is derived from an EMBL/GenBank/DDBJ whole genome shotgun (WGS) entry which is preliminary data.</text>
</comment>
<feature type="domain" description="HTH myb-type" evidence="12">
    <location>
        <begin position="282"/>
        <end position="342"/>
    </location>
</feature>
<dbReference type="InterPro" id="IPR039595">
    <property type="entry name" value="TE2IP/Rap1"/>
</dbReference>
<keyword evidence="2 8" id="KW-0158">Chromosome</keyword>
<organism evidence="13 14">
    <name type="scientific">Zygosaccharomyces rouxii</name>
    <dbReference type="NCBI Taxonomy" id="4956"/>
    <lineage>
        <taxon>Eukaryota</taxon>
        <taxon>Fungi</taxon>
        <taxon>Dikarya</taxon>
        <taxon>Ascomycota</taxon>
        <taxon>Saccharomycotina</taxon>
        <taxon>Saccharomycetes</taxon>
        <taxon>Saccharomycetales</taxon>
        <taxon>Saccharomycetaceae</taxon>
        <taxon>Zygosaccharomyces</taxon>
    </lineage>
</organism>
<keyword evidence="3 8" id="KW-0779">Telomere</keyword>
<dbReference type="CDD" id="cd11653">
    <property type="entry name" value="rap1_RCT"/>
    <property type="match status" value="1"/>
</dbReference>
<dbReference type="SUPFAM" id="SSF52113">
    <property type="entry name" value="BRCT domain"/>
    <property type="match status" value="1"/>
</dbReference>
<evidence type="ECO:0000259" key="11">
    <source>
        <dbReference type="PROSITE" id="PS50172"/>
    </source>
</evidence>
<comment type="function">
    <text evidence="8">Involved in the regulation of telomere length, clustering and has a specific role in telomere position effect (TPE).</text>
</comment>
<dbReference type="PROSITE" id="PS51294">
    <property type="entry name" value="HTH_MYB"/>
    <property type="match status" value="1"/>
</dbReference>
<dbReference type="SMART" id="SM00292">
    <property type="entry name" value="BRCT"/>
    <property type="match status" value="1"/>
</dbReference>
<gene>
    <name evidence="13" type="ORF">ZYGR_0I04500</name>
</gene>
<name>A0A1Q2ZXY3_ZYGRO</name>
<protein>
    <recommendedName>
        <fullName evidence="8">DNA-binding protein RAP1</fullName>
    </recommendedName>
</protein>
<dbReference type="GO" id="GO:0031848">
    <property type="term" value="P:protection from non-homologous end joining at telomere"/>
    <property type="evidence" value="ECO:0007669"/>
    <property type="project" value="TreeGrafter"/>
</dbReference>
<evidence type="ECO:0000256" key="2">
    <source>
        <dbReference type="ARBA" id="ARBA00022454"/>
    </source>
</evidence>
<dbReference type="InterPro" id="IPR036420">
    <property type="entry name" value="BRCT_dom_sf"/>
</dbReference>
<dbReference type="OrthoDB" id="435460at2759"/>
<dbReference type="InterPro" id="IPR021661">
    <property type="entry name" value="Rap1_C"/>
</dbReference>
<dbReference type="GO" id="GO:0042162">
    <property type="term" value="F:telomeric DNA binding"/>
    <property type="evidence" value="ECO:0007669"/>
    <property type="project" value="TreeGrafter"/>
</dbReference>
<evidence type="ECO:0000256" key="7">
    <source>
        <dbReference type="ARBA" id="ARBA00023242"/>
    </source>
</evidence>
<evidence type="ECO:0000313" key="14">
    <source>
        <dbReference type="Proteomes" id="UP000187013"/>
    </source>
</evidence>
<sequence>MSSPTEFSAATDQFVDPLGSNIIETTTKAAAAAAAAGNNTAADQNVNDDSNEDRNEDNGEENEHPQQGLIFQGMSFYVNRDSSANDSANDIDRLHQLVESRGGTVLHEMPIKELIGPGVFIVSPYNDTRLPTVNPTYIRACCQNGTLLDIGNYLVPFDEYRSVIDTELQDEQNRHQEQQQEQRNQEDESRNQQNPDQTQIIGGSVNTKPHYQAEGPQNLPNEDQMEKQNHGEEIQEDPEEEQQQPLAEVEQKVRTNEGSPNDVSLENGYDSSSRSMLARSNLATHNKASFTEQEDEFILDVVRKNPTRRTTHTLYDEISHYVPNHTGNSIRHRFRVYLSKRLEYVYEVDKDGKLIRDANGNLVHTKVLPPSIKKKFTAEEDYQLAIGIKKQFYRDLYQIDPDTGVSLISDEDSPTAIAKRNMTMDPNHVPGTEPNFQDYRVSDRRGPIAREFFKHFGESHPTHTENAWRDRFRKFLLSYGIDNYIYYYERELGHGNDPEPMKNLTNRVKRPGIPTPGNYNSAKKARYSSTDSRSAASSPSSNGDGNGGNNSATVAAAAAAAAAMAAAQNNNVDANNAAAAAAAAAGASVPANHYAIPENEFLDEDTINFLTNLRTDLNKDESNVPFEYPQEIAEAIRNDFSNEEANFDNIDPDYIPFPPQIASIDLFLPQFFNMRSTREFMEKIHEVISREYEPSQAEKLVQDLCDEAGVRKTFSTSILTALSGDLMVFPRYFLNMFRYNVNPPPSVPGIWTREDDRMLISNKDEDIRILTKKHGAGRIEMRRKFVEKELI</sequence>
<dbReference type="InterPro" id="IPR001005">
    <property type="entry name" value="SANT/Myb"/>
</dbReference>
<evidence type="ECO:0000256" key="8">
    <source>
        <dbReference type="RuleBase" id="RU367107"/>
    </source>
</evidence>
<accession>A0A1Q2ZXY3</accession>
<dbReference type="Gene3D" id="1.10.10.2170">
    <property type="match status" value="1"/>
</dbReference>
<keyword evidence="7 8" id="KW-0539">Nucleus</keyword>
<dbReference type="InterPro" id="IPR009057">
    <property type="entry name" value="Homeodomain-like_sf"/>
</dbReference>
<dbReference type="AlphaFoldDB" id="A0A1Q2ZXY3"/>
<evidence type="ECO:0000256" key="4">
    <source>
        <dbReference type="ARBA" id="ARBA00023015"/>
    </source>
</evidence>
<evidence type="ECO:0000256" key="6">
    <source>
        <dbReference type="ARBA" id="ARBA00023163"/>
    </source>
</evidence>
<dbReference type="eggNOG" id="ENOG502S85C">
    <property type="taxonomic scope" value="Eukaryota"/>
</dbReference>
<dbReference type="Pfam" id="PF00249">
    <property type="entry name" value="Myb_DNA-binding"/>
    <property type="match status" value="1"/>
</dbReference>
<feature type="compositionally biased region" description="Low complexity" evidence="9">
    <location>
        <begin position="33"/>
        <end position="48"/>
    </location>
</feature>
<evidence type="ECO:0000259" key="10">
    <source>
        <dbReference type="PROSITE" id="PS50090"/>
    </source>
</evidence>
<feature type="region of interest" description="Disordered" evidence="9">
    <location>
        <begin position="170"/>
        <end position="272"/>
    </location>
</feature>